<dbReference type="Pfam" id="PF08263">
    <property type="entry name" value="LRRNT_2"/>
    <property type="match status" value="1"/>
</dbReference>
<dbReference type="OrthoDB" id="4062651at2759"/>
<dbReference type="Gene3D" id="1.10.510.10">
    <property type="entry name" value="Transferase(Phosphotransferase) domain 1"/>
    <property type="match status" value="1"/>
</dbReference>
<keyword evidence="11" id="KW-1185">Reference proteome</keyword>
<dbReference type="InterPro" id="IPR000719">
    <property type="entry name" value="Prot_kinase_dom"/>
</dbReference>
<dbReference type="AlphaFoldDB" id="A0A6I9RTR9"/>
<sequence length="685" mass="74099">MPKLGNDKKFHLPLLLFLLLLLPSFLSYNNDNNAWGAFGIPAPPLSDAEALLAFKAKADPGNRLPFLANRSADYCRWAGVRCSTQGRVIRLVLEGYSLNGTFAGRTLPRLDQLRILSLKANALAGPIPDLSGLLNLKALFLDHNLFSGSFPASLLSLHRLRTLDLSHNSLSGHIPPALAFLDRLYFLHLEWNRFNGSVPPLNQSSLKVLNVSNNDLSGAVPVTAALSAFDASAFAGNPGLCGEVVRKECGSHFQFFHGGGGDGGGQSVAPSPAAAAGLGGQHAGFLLPGSASPSQKMHKRAIVVIEFLAGAFLVIGAVGVSLALKKKKKKKERMKQEKMLTPEKNASSTAVADALEMDVEGDVEEMESRANELVAAAAAAMSEEKVKKLGKSGCLVFCAGEAQVYTLEQLMRASAEMLGRGSVGTTYKAVLDNRLIVSVKRLDASKMGMTGKEAFERHMDAVGRLRHPNLVPLRAYFQAKEERLLVYDYQPNGSLHSLIHGSRSTRAKPLHWTSCLKIAEDVAQGLAYIHQASRLVHGNVKSSNVLLGSDFEACLADNCLSFLVEPSDGEDNSGYRAPETRKSNRRLTPRSDIYAFGVLVLELLTGKLPLQHPVLLATDLPVWVRSVREDEGTDDERLMMIIDIAAACVRSSPESRPTTWQVLKMIQEVKEADTGDNDSDSTCIS</sequence>
<dbReference type="InterPro" id="IPR001611">
    <property type="entry name" value="Leu-rich_rpt"/>
</dbReference>
<keyword evidence="5" id="KW-0677">Repeat</keyword>
<dbReference type="GeneID" id="105052804"/>
<dbReference type="Gene3D" id="3.80.10.10">
    <property type="entry name" value="Ribonuclease Inhibitor"/>
    <property type="match status" value="2"/>
</dbReference>
<evidence type="ECO:0000256" key="1">
    <source>
        <dbReference type="ARBA" id="ARBA00004370"/>
    </source>
</evidence>
<keyword evidence="2" id="KW-0433">Leucine-rich repeat</keyword>
<dbReference type="FunFam" id="3.80.10.10:FF:000400">
    <property type="entry name" value="Nuclear pore complex protein NUP107"/>
    <property type="match status" value="1"/>
</dbReference>
<dbReference type="GO" id="GO:0005524">
    <property type="term" value="F:ATP binding"/>
    <property type="evidence" value="ECO:0007669"/>
    <property type="project" value="InterPro"/>
</dbReference>
<organism evidence="11 12">
    <name type="scientific">Elaeis guineensis var. tenera</name>
    <name type="common">Oil palm</name>
    <dbReference type="NCBI Taxonomy" id="51953"/>
    <lineage>
        <taxon>Eukaryota</taxon>
        <taxon>Viridiplantae</taxon>
        <taxon>Streptophyta</taxon>
        <taxon>Embryophyta</taxon>
        <taxon>Tracheophyta</taxon>
        <taxon>Spermatophyta</taxon>
        <taxon>Magnoliopsida</taxon>
        <taxon>Liliopsida</taxon>
        <taxon>Arecaceae</taxon>
        <taxon>Arecoideae</taxon>
        <taxon>Cocoseae</taxon>
        <taxon>Elaeidinae</taxon>
        <taxon>Elaeis</taxon>
    </lineage>
</organism>
<name>A0A6I9RTR9_ELAGV</name>
<dbReference type="KEGG" id="egu:105052804"/>
<dbReference type="RefSeq" id="XP_010932031.1">
    <property type="nucleotide sequence ID" value="XM_010933729.3"/>
</dbReference>
<keyword evidence="12" id="KW-0675">Receptor</keyword>
<proteinExistence type="predicted"/>
<feature type="domain" description="Protein kinase" evidence="10">
    <location>
        <begin position="412"/>
        <end position="670"/>
    </location>
</feature>
<dbReference type="InParanoid" id="A0A6I9RTR9"/>
<dbReference type="SUPFAM" id="SSF52058">
    <property type="entry name" value="L domain-like"/>
    <property type="match status" value="1"/>
</dbReference>
<evidence type="ECO:0000256" key="4">
    <source>
        <dbReference type="ARBA" id="ARBA00022729"/>
    </source>
</evidence>
<evidence type="ECO:0000313" key="11">
    <source>
        <dbReference type="Proteomes" id="UP000504607"/>
    </source>
</evidence>
<reference evidence="12" key="1">
    <citation type="submission" date="2025-08" db="UniProtKB">
        <authorList>
            <consortium name="RefSeq"/>
        </authorList>
    </citation>
    <scope>IDENTIFICATION</scope>
</reference>
<dbReference type="InterPro" id="IPR011009">
    <property type="entry name" value="Kinase-like_dom_sf"/>
</dbReference>
<keyword evidence="4 9" id="KW-0732">Signal</keyword>
<evidence type="ECO:0000256" key="2">
    <source>
        <dbReference type="ARBA" id="ARBA00022614"/>
    </source>
</evidence>
<evidence type="ECO:0000256" key="8">
    <source>
        <dbReference type="SAM" id="Phobius"/>
    </source>
</evidence>
<keyword evidence="7 8" id="KW-0472">Membrane</keyword>
<dbReference type="FunCoup" id="A0A6I9RTR9">
    <property type="interactions" value="2517"/>
</dbReference>
<keyword evidence="3 8" id="KW-0812">Transmembrane</keyword>
<gene>
    <name evidence="12" type="primary">LOC105052804</name>
</gene>
<evidence type="ECO:0000256" key="3">
    <source>
        <dbReference type="ARBA" id="ARBA00022692"/>
    </source>
</evidence>
<dbReference type="Pfam" id="PF00069">
    <property type="entry name" value="Pkinase"/>
    <property type="match status" value="1"/>
</dbReference>
<dbReference type="InterPro" id="IPR046959">
    <property type="entry name" value="PRK1-6/SRF4-like"/>
</dbReference>
<evidence type="ECO:0000313" key="12">
    <source>
        <dbReference type="RefSeq" id="XP_010932031.1"/>
    </source>
</evidence>
<dbReference type="GO" id="GO:0004672">
    <property type="term" value="F:protein kinase activity"/>
    <property type="evidence" value="ECO:0007669"/>
    <property type="project" value="InterPro"/>
</dbReference>
<dbReference type="PROSITE" id="PS51450">
    <property type="entry name" value="LRR"/>
    <property type="match status" value="1"/>
</dbReference>
<dbReference type="Proteomes" id="UP000504607">
    <property type="component" value="Chromosome 10"/>
</dbReference>
<evidence type="ECO:0000256" key="9">
    <source>
        <dbReference type="SAM" id="SignalP"/>
    </source>
</evidence>
<keyword evidence="12" id="KW-0808">Transferase</keyword>
<evidence type="ECO:0000259" key="10">
    <source>
        <dbReference type="PROSITE" id="PS50011"/>
    </source>
</evidence>
<evidence type="ECO:0000256" key="7">
    <source>
        <dbReference type="ARBA" id="ARBA00023136"/>
    </source>
</evidence>
<dbReference type="InterPro" id="IPR032675">
    <property type="entry name" value="LRR_dom_sf"/>
</dbReference>
<feature type="chain" id="PRO_5026665986" evidence="9">
    <location>
        <begin position="28"/>
        <end position="685"/>
    </location>
</feature>
<dbReference type="Pfam" id="PF13855">
    <property type="entry name" value="LRR_8"/>
    <property type="match status" value="1"/>
</dbReference>
<dbReference type="GO" id="GO:0016020">
    <property type="term" value="C:membrane"/>
    <property type="evidence" value="ECO:0007669"/>
    <property type="project" value="UniProtKB-SubCell"/>
</dbReference>
<evidence type="ECO:0000256" key="5">
    <source>
        <dbReference type="ARBA" id="ARBA00022737"/>
    </source>
</evidence>
<protein>
    <submittedName>
        <fullName evidence="12">Probable inactive receptor kinase At5g67200</fullName>
    </submittedName>
</protein>
<dbReference type="PANTHER" id="PTHR48007">
    <property type="entry name" value="LEUCINE-RICH REPEAT RECEPTOR-LIKE PROTEIN KINASE PXC1"/>
    <property type="match status" value="1"/>
</dbReference>
<feature type="transmembrane region" description="Helical" evidence="8">
    <location>
        <begin position="301"/>
        <end position="324"/>
    </location>
</feature>
<dbReference type="PANTHER" id="PTHR48007:SF37">
    <property type="entry name" value="LEUCINE-RICH REPEAT PROTEIN KINASE FAMILY PROTEIN"/>
    <property type="match status" value="1"/>
</dbReference>
<dbReference type="SUPFAM" id="SSF56112">
    <property type="entry name" value="Protein kinase-like (PK-like)"/>
    <property type="match status" value="1"/>
</dbReference>
<feature type="signal peptide" evidence="9">
    <location>
        <begin position="1"/>
        <end position="27"/>
    </location>
</feature>
<accession>A0A6I9RTR9</accession>
<dbReference type="PROSITE" id="PS50011">
    <property type="entry name" value="PROTEIN_KINASE_DOM"/>
    <property type="match status" value="1"/>
</dbReference>
<comment type="subcellular location">
    <subcellularLocation>
        <location evidence="1">Membrane</location>
    </subcellularLocation>
</comment>
<dbReference type="Gene3D" id="3.30.200.20">
    <property type="entry name" value="Phosphorylase Kinase, domain 1"/>
    <property type="match status" value="1"/>
</dbReference>
<keyword evidence="12" id="KW-0418">Kinase</keyword>
<dbReference type="InterPro" id="IPR013210">
    <property type="entry name" value="LRR_N_plant-typ"/>
</dbReference>
<keyword evidence="6 8" id="KW-1133">Transmembrane helix</keyword>
<evidence type="ECO:0000256" key="6">
    <source>
        <dbReference type="ARBA" id="ARBA00022989"/>
    </source>
</evidence>